<dbReference type="EnsemblPlants" id="OBART09G05820.1">
    <property type="protein sequence ID" value="OBART09G05820.1"/>
    <property type="gene ID" value="OBART09G05820"/>
</dbReference>
<dbReference type="HOGENOM" id="CLU_2577652_0_0_1"/>
<dbReference type="Gramene" id="OBART09G05820.1">
    <property type="protein sequence ID" value="OBART09G05820.1"/>
    <property type="gene ID" value="OBART09G05820"/>
</dbReference>
<reference evidence="1" key="1">
    <citation type="journal article" date="2009" name="Rice">
        <title>De Novo Next Generation Sequencing of Plant Genomes.</title>
        <authorList>
            <person name="Rounsley S."/>
            <person name="Marri P.R."/>
            <person name="Yu Y."/>
            <person name="He R."/>
            <person name="Sisneros N."/>
            <person name="Goicoechea J.L."/>
            <person name="Lee S.J."/>
            <person name="Angelova A."/>
            <person name="Kudrna D."/>
            <person name="Luo M."/>
            <person name="Affourtit J."/>
            <person name="Desany B."/>
            <person name="Knight J."/>
            <person name="Niazi F."/>
            <person name="Egholm M."/>
            <person name="Wing R.A."/>
        </authorList>
    </citation>
    <scope>NUCLEOTIDE SEQUENCE [LARGE SCALE GENOMIC DNA]</scope>
    <source>
        <strain evidence="1">cv. IRGC 105608</strain>
    </source>
</reference>
<dbReference type="Proteomes" id="UP000026960">
    <property type="component" value="Chromosome 9"/>
</dbReference>
<dbReference type="AlphaFoldDB" id="A0A0D3H5D5"/>
<evidence type="ECO:0000313" key="2">
    <source>
        <dbReference type="Proteomes" id="UP000026960"/>
    </source>
</evidence>
<accession>A0A0D3H5D5</accession>
<proteinExistence type="predicted"/>
<name>A0A0D3H5D5_9ORYZ</name>
<evidence type="ECO:0000313" key="1">
    <source>
        <dbReference type="EnsemblPlants" id="OBART09G05820.1"/>
    </source>
</evidence>
<protein>
    <recommendedName>
        <fullName evidence="3">DUF834 domain-containing protein</fullName>
    </recommendedName>
</protein>
<dbReference type="PaxDb" id="65489-OBART09G05820.1"/>
<organism evidence="1">
    <name type="scientific">Oryza barthii</name>
    <dbReference type="NCBI Taxonomy" id="65489"/>
    <lineage>
        <taxon>Eukaryota</taxon>
        <taxon>Viridiplantae</taxon>
        <taxon>Streptophyta</taxon>
        <taxon>Embryophyta</taxon>
        <taxon>Tracheophyta</taxon>
        <taxon>Spermatophyta</taxon>
        <taxon>Magnoliopsida</taxon>
        <taxon>Liliopsida</taxon>
        <taxon>Poales</taxon>
        <taxon>Poaceae</taxon>
        <taxon>BOP clade</taxon>
        <taxon>Oryzoideae</taxon>
        <taxon>Oryzeae</taxon>
        <taxon>Oryzinae</taxon>
        <taxon>Oryza</taxon>
    </lineage>
</organism>
<keyword evidence="2" id="KW-1185">Reference proteome</keyword>
<reference evidence="1" key="2">
    <citation type="submission" date="2015-03" db="UniProtKB">
        <authorList>
            <consortium name="EnsemblPlants"/>
        </authorList>
    </citation>
    <scope>IDENTIFICATION</scope>
</reference>
<sequence length="81" mass="8839">MVEESTWTLYPWEAGIVPGMSIFEVGGEGSHVGSGRSAWHWLAWEVGEVGDDRDPRTCGRGGKAQGRRCHGDQLLVAQISK</sequence>
<evidence type="ECO:0008006" key="3">
    <source>
        <dbReference type="Google" id="ProtNLM"/>
    </source>
</evidence>